<gene>
    <name evidence="2" type="ORF">KsCSTR_10920</name>
    <name evidence="1" type="ORF">kustd1425</name>
</gene>
<organism evidence="1">
    <name type="scientific">Kuenenia stuttgartiensis</name>
    <dbReference type="NCBI Taxonomy" id="174633"/>
    <lineage>
        <taxon>Bacteria</taxon>
        <taxon>Pseudomonadati</taxon>
        <taxon>Planctomycetota</taxon>
        <taxon>Candidatus Brocadiia</taxon>
        <taxon>Candidatus Brocadiales</taxon>
        <taxon>Candidatus Brocadiaceae</taxon>
        <taxon>Candidatus Kuenenia</taxon>
    </lineage>
</organism>
<reference evidence="1" key="1">
    <citation type="journal article" date="2006" name="Nature">
        <title>Deciphering the evolution and metabolism of an anammox bacterium from a community genome.</title>
        <authorList>
            <person name="Strous M."/>
            <person name="Pelletier E."/>
            <person name="Mangenot S."/>
            <person name="Rattei T."/>
            <person name="Lehner A."/>
            <person name="Taylor M.W."/>
            <person name="Horn M."/>
            <person name="Daims H."/>
            <person name="Bartol-Mavel D."/>
            <person name="Wincker P."/>
            <person name="Barbe V."/>
            <person name="Fonknechten N."/>
            <person name="Vallenet D."/>
            <person name="Segurens B."/>
            <person name="Schenowitz-Truong C."/>
            <person name="Medigue C."/>
            <person name="Collingro A."/>
            <person name="Snel B."/>
            <person name="Dutilh B.E."/>
            <person name="OpDenCamp H.J.M."/>
            <person name="vanDerDrift C."/>
            <person name="Cirpus I."/>
            <person name="vanDePas-Schoonen K.T."/>
            <person name="Harhangi H.R."/>
            <person name="vanNiftrik L."/>
            <person name="Schmid M."/>
            <person name="Keltjens J."/>
            <person name="vanDeVossenberg J."/>
            <person name="Kartal B."/>
            <person name="Meier H."/>
            <person name="Frishman D."/>
            <person name="Huynen M.A."/>
            <person name="Mewes H."/>
            <person name="Weissenbach J."/>
            <person name="Jetten M.S.M."/>
            <person name="Wagner M."/>
            <person name="LePaslier D."/>
        </authorList>
    </citation>
    <scope>NUCLEOTIDE SEQUENCE</scope>
</reference>
<reference evidence="2 3" key="3">
    <citation type="submission" date="2020-02" db="EMBL/GenBank/DDBJ databases">
        <title>Newly sequenced genome of strain CSTR1 showed variability in Candidatus Kuenenia stuttgartiensis genomes.</title>
        <authorList>
            <person name="Ding C."/>
            <person name="Adrian L."/>
        </authorList>
    </citation>
    <scope>NUCLEOTIDE SEQUENCE [LARGE SCALE GENOMIC DNA]</scope>
    <source>
        <strain evidence="2 3">CSTR1</strain>
    </source>
</reference>
<protein>
    <submittedName>
        <fullName evidence="1">Uncharacterized protein</fullName>
    </submittedName>
</protein>
<accession>Q1PYL5</accession>
<evidence type="ECO:0000313" key="1">
    <source>
        <dbReference type="EMBL" id="CAJ72170.1"/>
    </source>
</evidence>
<proteinExistence type="predicted"/>
<sequence>MLSNYKTILRRETLYKVITWGFAVCQGACPIFVKFDSLFCLNLNLDINIFISTMYI</sequence>
<reference evidence="1" key="2">
    <citation type="submission" date="2006-01" db="EMBL/GenBank/DDBJ databases">
        <authorList>
            <person name="Genoscope"/>
        </authorList>
    </citation>
    <scope>NUCLEOTIDE SEQUENCE</scope>
</reference>
<dbReference type="EMBL" id="CT573072">
    <property type="protein sequence ID" value="CAJ72170.1"/>
    <property type="molecule type" value="Genomic_DNA"/>
</dbReference>
<dbReference type="Proteomes" id="UP000501926">
    <property type="component" value="Chromosome"/>
</dbReference>
<dbReference type="AlphaFoldDB" id="Q1PYL5"/>
<evidence type="ECO:0000313" key="2">
    <source>
        <dbReference type="EMBL" id="QII10471.1"/>
    </source>
</evidence>
<dbReference type="EMBL" id="CP049055">
    <property type="protein sequence ID" value="QII10471.1"/>
    <property type="molecule type" value="Genomic_DNA"/>
</dbReference>
<name>Q1PYL5_KUEST</name>
<evidence type="ECO:0000313" key="3">
    <source>
        <dbReference type="Proteomes" id="UP000501926"/>
    </source>
</evidence>